<organism evidence="2 3">
    <name type="scientific">Plesiocystis pacifica SIR-1</name>
    <dbReference type="NCBI Taxonomy" id="391625"/>
    <lineage>
        <taxon>Bacteria</taxon>
        <taxon>Pseudomonadati</taxon>
        <taxon>Myxococcota</taxon>
        <taxon>Polyangia</taxon>
        <taxon>Nannocystales</taxon>
        <taxon>Nannocystaceae</taxon>
        <taxon>Plesiocystis</taxon>
    </lineage>
</organism>
<accession>A6G7E6</accession>
<name>A6G7E6_9BACT</name>
<comment type="caution">
    <text evidence="2">The sequence shown here is derived from an EMBL/GenBank/DDBJ whole genome shotgun (WGS) entry which is preliminary data.</text>
</comment>
<dbReference type="SUPFAM" id="SSF52833">
    <property type="entry name" value="Thioredoxin-like"/>
    <property type="match status" value="1"/>
</dbReference>
<dbReference type="AlphaFoldDB" id="A6G7E6"/>
<protein>
    <recommendedName>
        <fullName evidence="4">Thioredoxin domain-containing protein</fullName>
    </recommendedName>
</protein>
<reference evidence="2 3" key="1">
    <citation type="submission" date="2007-06" db="EMBL/GenBank/DDBJ databases">
        <authorList>
            <person name="Shimkets L."/>
            <person name="Ferriera S."/>
            <person name="Johnson J."/>
            <person name="Kravitz S."/>
            <person name="Beeson K."/>
            <person name="Sutton G."/>
            <person name="Rogers Y.-H."/>
            <person name="Friedman R."/>
            <person name="Frazier M."/>
            <person name="Venter J.C."/>
        </authorList>
    </citation>
    <scope>NUCLEOTIDE SEQUENCE [LARGE SCALE GENOMIC DNA]</scope>
    <source>
        <strain evidence="2 3">SIR-1</strain>
    </source>
</reference>
<dbReference type="Gene3D" id="3.40.30.10">
    <property type="entry name" value="Glutaredoxin"/>
    <property type="match status" value="1"/>
</dbReference>
<proteinExistence type="predicted"/>
<dbReference type="InterPro" id="IPR036249">
    <property type="entry name" value="Thioredoxin-like_sf"/>
</dbReference>
<keyword evidence="3" id="KW-1185">Reference proteome</keyword>
<gene>
    <name evidence="2" type="ORF">PPSIR1_00440</name>
</gene>
<sequence length="260" mass="27212">MKSLSASPLLGLSLVLCLSACPSDDGGDSDSDSETGDDHTDHEDHEEDAEESESDESGTEGETTEGETTEGETTEGETTEGETTEGETGAAACGNDPGWGSLAVGEPVKHIGATNHLGEEANLCDYAGTPIAVDVSAVWCGPCHQASSFLAGIDANDPFTGMGQQLLDLIADGTIQWVTILGQNQGGGDAAASDATAWDEMYHNVNIPVWSEGDVPMALSYLQMQCWPSVFVIDENLDFLAIEDCQTWNQLAALIQHVGG</sequence>
<evidence type="ECO:0008006" key="4">
    <source>
        <dbReference type="Google" id="ProtNLM"/>
    </source>
</evidence>
<feature type="compositionally biased region" description="Acidic residues" evidence="1">
    <location>
        <begin position="44"/>
        <end position="85"/>
    </location>
</feature>
<dbReference type="EMBL" id="ABCS01000034">
    <property type="protein sequence ID" value="EDM78155.1"/>
    <property type="molecule type" value="Genomic_DNA"/>
</dbReference>
<dbReference type="RefSeq" id="WP_006972641.1">
    <property type="nucleotide sequence ID" value="NZ_ABCS01000034.1"/>
</dbReference>
<dbReference type="Proteomes" id="UP000005801">
    <property type="component" value="Unassembled WGS sequence"/>
</dbReference>
<feature type="compositionally biased region" description="Acidic residues" evidence="1">
    <location>
        <begin position="25"/>
        <end position="35"/>
    </location>
</feature>
<evidence type="ECO:0000256" key="1">
    <source>
        <dbReference type="SAM" id="MobiDB-lite"/>
    </source>
</evidence>
<feature type="region of interest" description="Disordered" evidence="1">
    <location>
        <begin position="19"/>
        <end position="99"/>
    </location>
</feature>
<evidence type="ECO:0000313" key="2">
    <source>
        <dbReference type="EMBL" id="EDM78155.1"/>
    </source>
</evidence>
<evidence type="ECO:0000313" key="3">
    <source>
        <dbReference type="Proteomes" id="UP000005801"/>
    </source>
</evidence>
<dbReference type="STRING" id="391625.PPSIR1_00440"/>